<dbReference type="AlphaFoldDB" id="A0AA38RFX8"/>
<evidence type="ECO:0000256" key="2">
    <source>
        <dbReference type="ARBA" id="ARBA00008974"/>
    </source>
</evidence>
<dbReference type="Proteomes" id="UP001174694">
    <property type="component" value="Unassembled WGS sequence"/>
</dbReference>
<feature type="transmembrane region" description="Helical" evidence="9">
    <location>
        <begin position="384"/>
        <end position="402"/>
    </location>
</feature>
<dbReference type="EMBL" id="JANBVO010000028">
    <property type="protein sequence ID" value="KAJ9138947.1"/>
    <property type="molecule type" value="Genomic_DNA"/>
</dbReference>
<evidence type="ECO:0000313" key="11">
    <source>
        <dbReference type="Proteomes" id="UP001174694"/>
    </source>
</evidence>
<accession>A0AA38RFX8</accession>
<dbReference type="Gene3D" id="1.10.4160.10">
    <property type="entry name" value="Hydantoin permease"/>
    <property type="match status" value="1"/>
</dbReference>
<keyword evidence="3 7" id="KW-0813">Transport</keyword>
<proteinExistence type="inferred from homology"/>
<feature type="transmembrane region" description="Helical" evidence="9">
    <location>
        <begin position="226"/>
        <end position="246"/>
    </location>
</feature>
<feature type="transmembrane region" description="Helical" evidence="9">
    <location>
        <begin position="294"/>
        <end position="314"/>
    </location>
</feature>
<feature type="transmembrane region" description="Helical" evidence="9">
    <location>
        <begin position="458"/>
        <end position="481"/>
    </location>
</feature>
<dbReference type="PANTHER" id="PTHR31806">
    <property type="entry name" value="PURINE-CYTOSINE PERMEASE FCY2-RELATED"/>
    <property type="match status" value="1"/>
</dbReference>
<comment type="similarity">
    <text evidence="2 7">Belongs to the purine-cytosine permease (2.A.39) family.</text>
</comment>
<dbReference type="PIRSF" id="PIRSF002744">
    <property type="entry name" value="Pur-cyt_permease"/>
    <property type="match status" value="1"/>
</dbReference>
<comment type="subcellular location">
    <subcellularLocation>
        <location evidence="1">Membrane</location>
        <topology evidence="1">Multi-pass membrane protein</topology>
    </subcellularLocation>
</comment>
<evidence type="ECO:0000256" key="8">
    <source>
        <dbReference type="SAM" id="MobiDB-lite"/>
    </source>
</evidence>
<feature type="transmembrane region" description="Helical" evidence="9">
    <location>
        <begin position="414"/>
        <end position="437"/>
    </location>
</feature>
<feature type="transmembrane region" description="Helical" evidence="9">
    <location>
        <begin position="192"/>
        <end position="214"/>
    </location>
</feature>
<feature type="transmembrane region" description="Helical" evidence="9">
    <location>
        <begin position="493"/>
        <end position="512"/>
    </location>
</feature>
<keyword evidence="11" id="KW-1185">Reference proteome</keyword>
<keyword evidence="5 9" id="KW-1133">Transmembrane helix</keyword>
<dbReference type="Pfam" id="PF02133">
    <property type="entry name" value="Transp_cyt_pur"/>
    <property type="match status" value="1"/>
</dbReference>
<protein>
    <submittedName>
        <fullName evidence="10">Purine-cytosine permease fcyB</fullName>
    </submittedName>
</protein>
<feature type="transmembrane region" description="Helical" evidence="9">
    <location>
        <begin position="156"/>
        <end position="180"/>
    </location>
</feature>
<reference evidence="10" key="1">
    <citation type="submission" date="2022-07" db="EMBL/GenBank/DDBJ databases">
        <title>Fungi with potential for degradation of polypropylene.</title>
        <authorList>
            <person name="Gostincar C."/>
        </authorList>
    </citation>
    <scope>NUCLEOTIDE SEQUENCE</scope>
    <source>
        <strain evidence="10">EXF-13308</strain>
    </source>
</reference>
<evidence type="ECO:0000256" key="3">
    <source>
        <dbReference type="ARBA" id="ARBA00022448"/>
    </source>
</evidence>
<feature type="transmembrane region" description="Helical" evidence="9">
    <location>
        <begin position="258"/>
        <end position="282"/>
    </location>
</feature>
<keyword evidence="6 7" id="KW-0472">Membrane</keyword>
<name>A0AA38RFX8_9PEZI</name>
<feature type="transmembrane region" description="Helical" evidence="9">
    <location>
        <begin position="118"/>
        <end position="135"/>
    </location>
</feature>
<dbReference type="GO" id="GO:0022857">
    <property type="term" value="F:transmembrane transporter activity"/>
    <property type="evidence" value="ECO:0007669"/>
    <property type="project" value="InterPro"/>
</dbReference>
<dbReference type="PANTHER" id="PTHR31806:SF5">
    <property type="entry name" value="PURINE-CYTOSINE PERMEASE FCY21"/>
    <property type="match status" value="1"/>
</dbReference>
<feature type="transmembrane region" description="Helical" evidence="9">
    <location>
        <begin position="83"/>
        <end position="106"/>
    </location>
</feature>
<evidence type="ECO:0000256" key="7">
    <source>
        <dbReference type="PIRNR" id="PIRNR002744"/>
    </source>
</evidence>
<feature type="region of interest" description="Disordered" evidence="8">
    <location>
        <begin position="1"/>
        <end position="29"/>
    </location>
</feature>
<dbReference type="InterPro" id="IPR026030">
    <property type="entry name" value="Pur-cyt_permease_Fcy2/21/22"/>
</dbReference>
<evidence type="ECO:0000256" key="9">
    <source>
        <dbReference type="SAM" id="Phobius"/>
    </source>
</evidence>
<evidence type="ECO:0000256" key="1">
    <source>
        <dbReference type="ARBA" id="ARBA00004141"/>
    </source>
</evidence>
<sequence>MSSISSDNDDAATRDVEKQAGSTDRNGHHHHGRLVSILKVEDGEVYQDNPENNPKWYQRLLDVGVEENGIKPVPVEKRTNTNYFNLFTVMFTALMCLLPVPTGMLATLDFGLSLRDSALVILFFSLLTCIPPAFMGIGGTQTGLRQQIQARYSFGLYLATIPLLLNAATVTGFTLVSAIVGGQTIAALNPAHVSVTVGIVIVSLISFAASLLGYRALHLWNGWSWIPNLVALVIAVGCGGSHLHLQSVPAEPATAAQILSYAGLIAGYFLTFGGTVSDYSIYHNPNVSKLKIFSYFYAGMFLPSVPLLILGAAIGGAVPNVPSWAAAYDVSGVGGVMLEMLRPAGGFGKFVMVLLALSVIGNIAISMYSVALNLQMLLPPLARAHRVLFIVAANAVMIPLAVRAAQEWEASLENFLALIGYWAGCFDAVVVEELVVFRRMDYASFDHAAWNVARRLPTGIPAVLAALLSFGLVVPGMAEVWYTGPIAKKTGDIGFEVAFVLTALFYFPLRWLEIRWRGHL</sequence>
<gene>
    <name evidence="10" type="ORF">NKR23_g8261</name>
</gene>
<evidence type="ECO:0000256" key="5">
    <source>
        <dbReference type="ARBA" id="ARBA00022989"/>
    </source>
</evidence>
<dbReference type="InterPro" id="IPR001248">
    <property type="entry name" value="Pur-cyt_permease"/>
</dbReference>
<feature type="transmembrane region" description="Helical" evidence="9">
    <location>
        <begin position="350"/>
        <end position="372"/>
    </location>
</feature>
<keyword evidence="4 9" id="KW-0812">Transmembrane</keyword>
<organism evidence="10 11">
    <name type="scientific">Pleurostoma richardsiae</name>
    <dbReference type="NCBI Taxonomy" id="41990"/>
    <lineage>
        <taxon>Eukaryota</taxon>
        <taxon>Fungi</taxon>
        <taxon>Dikarya</taxon>
        <taxon>Ascomycota</taxon>
        <taxon>Pezizomycotina</taxon>
        <taxon>Sordariomycetes</taxon>
        <taxon>Sordariomycetidae</taxon>
        <taxon>Calosphaeriales</taxon>
        <taxon>Pleurostomataceae</taxon>
        <taxon>Pleurostoma</taxon>
    </lineage>
</organism>
<evidence type="ECO:0000256" key="6">
    <source>
        <dbReference type="ARBA" id="ARBA00023136"/>
    </source>
</evidence>
<dbReference type="GO" id="GO:0005886">
    <property type="term" value="C:plasma membrane"/>
    <property type="evidence" value="ECO:0007669"/>
    <property type="project" value="TreeGrafter"/>
</dbReference>
<evidence type="ECO:0000313" key="10">
    <source>
        <dbReference type="EMBL" id="KAJ9138947.1"/>
    </source>
</evidence>
<comment type="caution">
    <text evidence="10">The sequence shown here is derived from an EMBL/GenBank/DDBJ whole genome shotgun (WGS) entry which is preliminary data.</text>
</comment>
<evidence type="ECO:0000256" key="4">
    <source>
        <dbReference type="ARBA" id="ARBA00022692"/>
    </source>
</evidence>